<accession>A0A3N0DPT0</accession>
<gene>
    <name evidence="2" type="ORF">EFL95_16720</name>
</gene>
<dbReference type="Proteomes" id="UP000277094">
    <property type="component" value="Unassembled WGS sequence"/>
</dbReference>
<sequence length="78" mass="8125">MNENGTVAEPGGVDVATWDGEAAVSYHDEVWSAWLHGTVAAVHDAGRLLLLVPVAILTPAAVALAMRLYSVGSVKVLD</sequence>
<dbReference type="OrthoDB" id="3830865at2"/>
<evidence type="ECO:0000313" key="3">
    <source>
        <dbReference type="Proteomes" id="UP000277094"/>
    </source>
</evidence>
<protein>
    <submittedName>
        <fullName evidence="2">Uncharacterized protein</fullName>
    </submittedName>
</protein>
<keyword evidence="1" id="KW-1133">Transmembrane helix</keyword>
<proteinExistence type="predicted"/>
<comment type="caution">
    <text evidence="2">The sequence shown here is derived from an EMBL/GenBank/DDBJ whole genome shotgun (WGS) entry which is preliminary data.</text>
</comment>
<keyword evidence="1" id="KW-0472">Membrane</keyword>
<dbReference type="AlphaFoldDB" id="A0A3N0DPT0"/>
<feature type="transmembrane region" description="Helical" evidence="1">
    <location>
        <begin position="48"/>
        <end position="69"/>
    </location>
</feature>
<keyword evidence="1" id="KW-0812">Transmembrane</keyword>
<dbReference type="RefSeq" id="WP_123235236.1">
    <property type="nucleotide sequence ID" value="NZ_RJSG01000003.1"/>
</dbReference>
<organism evidence="2 3">
    <name type="scientific">Nocardioides marmorisolisilvae</name>
    <dbReference type="NCBI Taxonomy" id="1542737"/>
    <lineage>
        <taxon>Bacteria</taxon>
        <taxon>Bacillati</taxon>
        <taxon>Actinomycetota</taxon>
        <taxon>Actinomycetes</taxon>
        <taxon>Propionibacteriales</taxon>
        <taxon>Nocardioidaceae</taxon>
        <taxon>Nocardioides</taxon>
    </lineage>
</organism>
<name>A0A3N0DPT0_9ACTN</name>
<evidence type="ECO:0000313" key="2">
    <source>
        <dbReference type="EMBL" id="RNL77650.1"/>
    </source>
</evidence>
<dbReference type="EMBL" id="RJSG01000003">
    <property type="protein sequence ID" value="RNL77650.1"/>
    <property type="molecule type" value="Genomic_DNA"/>
</dbReference>
<evidence type="ECO:0000256" key="1">
    <source>
        <dbReference type="SAM" id="Phobius"/>
    </source>
</evidence>
<keyword evidence="3" id="KW-1185">Reference proteome</keyword>
<reference evidence="2 3" key="1">
    <citation type="submission" date="2018-11" db="EMBL/GenBank/DDBJ databases">
        <authorList>
            <person name="Li F."/>
        </authorList>
    </citation>
    <scope>NUCLEOTIDE SEQUENCE [LARGE SCALE GENOMIC DNA]</scope>
    <source>
        <strain evidence="2 3">KIS18-7</strain>
    </source>
</reference>